<protein>
    <submittedName>
        <fullName evidence="1">Uncharacterized protein</fullName>
    </submittedName>
</protein>
<reference evidence="1" key="1">
    <citation type="journal article" date="2020" name="Nature">
        <title>Giant virus diversity and host interactions through global metagenomics.</title>
        <authorList>
            <person name="Schulz F."/>
            <person name="Roux S."/>
            <person name="Paez-Espino D."/>
            <person name="Jungbluth S."/>
            <person name="Walsh D.A."/>
            <person name="Denef V.J."/>
            <person name="McMahon K.D."/>
            <person name="Konstantinidis K.T."/>
            <person name="Eloe-Fadrosh E.A."/>
            <person name="Kyrpides N.C."/>
            <person name="Woyke T."/>
        </authorList>
    </citation>
    <scope>NUCLEOTIDE SEQUENCE</scope>
    <source>
        <strain evidence="1">GVMAG-M-3300020192-26</strain>
    </source>
</reference>
<organism evidence="1">
    <name type="scientific">viral metagenome</name>
    <dbReference type="NCBI Taxonomy" id="1070528"/>
    <lineage>
        <taxon>unclassified sequences</taxon>
        <taxon>metagenomes</taxon>
        <taxon>organismal metagenomes</taxon>
    </lineage>
</organism>
<dbReference type="EMBL" id="MN739353">
    <property type="protein sequence ID" value="QHT00216.1"/>
    <property type="molecule type" value="Genomic_DNA"/>
</dbReference>
<proteinExistence type="predicted"/>
<accession>A0A6C0C663</accession>
<dbReference type="AlphaFoldDB" id="A0A6C0C663"/>
<sequence>MMPRNSKDFASTRYECANICPFNVTPRDL</sequence>
<name>A0A6C0C663_9ZZZZ</name>
<evidence type="ECO:0000313" key="1">
    <source>
        <dbReference type="EMBL" id="QHT00216.1"/>
    </source>
</evidence>